<evidence type="ECO:0000313" key="3">
    <source>
        <dbReference type="Proteomes" id="UP001447188"/>
    </source>
</evidence>
<feature type="compositionally biased region" description="Low complexity" evidence="1">
    <location>
        <begin position="465"/>
        <end position="478"/>
    </location>
</feature>
<gene>
    <name evidence="2" type="ORF">Q9L58_009757</name>
</gene>
<name>A0ABR3G633_9PEZI</name>
<proteinExistence type="predicted"/>
<dbReference type="Proteomes" id="UP001447188">
    <property type="component" value="Unassembled WGS sequence"/>
</dbReference>
<keyword evidence="3" id="KW-1185">Reference proteome</keyword>
<feature type="region of interest" description="Disordered" evidence="1">
    <location>
        <begin position="459"/>
        <end position="492"/>
    </location>
</feature>
<protein>
    <submittedName>
        <fullName evidence="2">Uncharacterized protein</fullName>
    </submittedName>
</protein>
<reference evidence="2 3" key="1">
    <citation type="submission" date="2024-02" db="EMBL/GenBank/DDBJ databases">
        <title>Discinaceae phylogenomics.</title>
        <authorList>
            <person name="Dirks A.C."/>
            <person name="James T.Y."/>
        </authorList>
    </citation>
    <scope>NUCLEOTIDE SEQUENCE [LARGE SCALE GENOMIC DNA]</scope>
    <source>
        <strain evidence="2 3">ACD0624</strain>
    </source>
</reference>
<evidence type="ECO:0000256" key="1">
    <source>
        <dbReference type="SAM" id="MobiDB-lite"/>
    </source>
</evidence>
<comment type="caution">
    <text evidence="2">The sequence shown here is derived from an EMBL/GenBank/DDBJ whole genome shotgun (WGS) entry which is preliminary data.</text>
</comment>
<organism evidence="2 3">
    <name type="scientific">Discina gigas</name>
    <dbReference type="NCBI Taxonomy" id="1032678"/>
    <lineage>
        <taxon>Eukaryota</taxon>
        <taxon>Fungi</taxon>
        <taxon>Dikarya</taxon>
        <taxon>Ascomycota</taxon>
        <taxon>Pezizomycotina</taxon>
        <taxon>Pezizomycetes</taxon>
        <taxon>Pezizales</taxon>
        <taxon>Discinaceae</taxon>
        <taxon>Discina</taxon>
    </lineage>
</organism>
<sequence length="642" mass="69843">MIIQAHKTIHLSMEFFPPPTGNVSVKQGFLAEIPEPITEPRGDSVKPTAIRCIFSESTSHSMAAESILEKISGKFLWLDGTIKANVYNPNATETYFFTSALGDACQEDRQKGDIITPQLEVLGALSLYFRVNNDDGEGRARARTQYQFLLPHILVVKELFPDQPSLTAASAAKFELCLGQDFFQAYPHLLFEFTPSPACDILISSIHVNRRSTVFVDVEGYLHIYAAGICVAVQEHGQADAIVQGGFGIYFTHNSVYNTCHHLPALGSGVKDLEFRKDGLASGFGNAPPKDAPSQERADLASLVLAMEMAISLHRIGHSFKGVTVYHYCTHFNMTQNEGRTRAVGAGLMKPNNDLIHRLFLLQDMIESPRGCALHKVRFLKADDKMIKPALRLAELGAKMWAFTGSMTFVERCLSTGCEHPIDVHASQISSPSGLSDPASPSTSNIKFDFSSVGGETSRHAYQRPESSQSSPPNVSGSITVGRSRRSSLSRQSSLKLKGKLVSRVPMFLNYGSTITYVSQGKLVAFTPRGLFLLDKETATAGLNNLESDLEGALDGATGDCWNSGKGDPNVNLDGYQPGREFSEMGKSVGDTGLPSKKCAKKVPGGNGEMTGMWDIGLINTLSEDEYIAAPGLKGLYKPFQL</sequence>
<evidence type="ECO:0000313" key="2">
    <source>
        <dbReference type="EMBL" id="KAL0631385.1"/>
    </source>
</evidence>
<dbReference type="EMBL" id="JBBBZM010000257">
    <property type="protein sequence ID" value="KAL0631385.1"/>
    <property type="molecule type" value="Genomic_DNA"/>
</dbReference>
<accession>A0ABR3G633</accession>